<dbReference type="InterPro" id="IPR015424">
    <property type="entry name" value="PyrdxlP-dep_Trfase"/>
</dbReference>
<dbReference type="PANTHER" id="PTHR42699">
    <property type="match status" value="1"/>
</dbReference>
<keyword evidence="7" id="KW-1185">Reference proteome</keyword>
<dbReference type="FunFam" id="3.90.1150.10:FF:000063">
    <property type="entry name" value="Probable cystathionine gamma-synthase"/>
    <property type="match status" value="1"/>
</dbReference>
<dbReference type="Gene3D" id="3.90.1150.10">
    <property type="entry name" value="Aspartate Aminotransferase, domain 1"/>
    <property type="match status" value="1"/>
</dbReference>
<evidence type="ECO:0000313" key="7">
    <source>
        <dbReference type="Proteomes" id="UP000737391"/>
    </source>
</evidence>
<dbReference type="GO" id="GO:0003962">
    <property type="term" value="F:cystathionine gamma-synthase activity"/>
    <property type="evidence" value="ECO:0007669"/>
    <property type="project" value="TreeGrafter"/>
</dbReference>
<evidence type="ECO:0000256" key="2">
    <source>
        <dbReference type="ARBA" id="ARBA00022898"/>
    </source>
</evidence>
<evidence type="ECO:0000256" key="4">
    <source>
        <dbReference type="ARBA" id="ARBA00061376"/>
    </source>
</evidence>
<comment type="similarity">
    <text evidence="4">Belongs to the trans-sulfuration enzymes family. MET7 subfamily.</text>
</comment>
<name>A0A9P5B6I5_9HYPO</name>
<dbReference type="InterPro" id="IPR015422">
    <property type="entry name" value="PyrdxlP-dep_Trfase_small"/>
</dbReference>
<dbReference type="Gene3D" id="3.40.640.10">
    <property type="entry name" value="Type I PLP-dependent aspartate aminotransferase-like (Major domain)"/>
    <property type="match status" value="1"/>
</dbReference>
<dbReference type="GO" id="GO:0030170">
    <property type="term" value="F:pyridoxal phosphate binding"/>
    <property type="evidence" value="ECO:0007669"/>
    <property type="project" value="InterPro"/>
</dbReference>
<dbReference type="AlphaFoldDB" id="A0A9P5B6I5"/>
<protein>
    <submittedName>
        <fullName evidence="6">Cystathionine beta</fullName>
    </submittedName>
</protein>
<gene>
    <name evidence="6" type="ORF">FAGAP_7531</name>
</gene>
<dbReference type="GO" id="GO:0019346">
    <property type="term" value="P:transsulfuration"/>
    <property type="evidence" value="ECO:0007669"/>
    <property type="project" value="InterPro"/>
</dbReference>
<dbReference type="PANTHER" id="PTHR42699:SF1">
    <property type="entry name" value="CYSTATHIONINE GAMMA-SYNTHASE-RELATED"/>
    <property type="match status" value="1"/>
</dbReference>
<dbReference type="SUPFAM" id="SSF53383">
    <property type="entry name" value="PLP-dependent transferases"/>
    <property type="match status" value="1"/>
</dbReference>
<evidence type="ECO:0000256" key="1">
    <source>
        <dbReference type="ARBA" id="ARBA00001933"/>
    </source>
</evidence>
<reference evidence="6" key="1">
    <citation type="submission" date="2020-01" db="EMBL/GenBank/DDBJ databases">
        <title>Identification and distribution of gene clusters putatively required for synthesis of sphingolipid metabolism inhibitors in phylogenetically diverse species of the filamentous fungus Fusarium.</title>
        <authorList>
            <person name="Kim H.-S."/>
            <person name="Busman M."/>
            <person name="Brown D.W."/>
            <person name="Divon H."/>
            <person name="Uhlig S."/>
            <person name="Proctor R.H."/>
        </authorList>
    </citation>
    <scope>NUCLEOTIDE SEQUENCE</scope>
    <source>
        <strain evidence="6">NRRL 31653</strain>
    </source>
</reference>
<dbReference type="InterPro" id="IPR000277">
    <property type="entry name" value="Cys/Met-Metab_PyrdxlP-dep_enz"/>
</dbReference>
<evidence type="ECO:0000256" key="3">
    <source>
        <dbReference type="ARBA" id="ARBA00034478"/>
    </source>
</evidence>
<accession>A0A9P5B6I5</accession>
<evidence type="ECO:0000256" key="5">
    <source>
        <dbReference type="RuleBase" id="RU362118"/>
    </source>
</evidence>
<dbReference type="InterPro" id="IPR015421">
    <property type="entry name" value="PyrdxlP-dep_Trfase_major"/>
</dbReference>
<organism evidence="6 7">
    <name type="scientific">Fusarium agapanthi</name>
    <dbReference type="NCBI Taxonomy" id="1803897"/>
    <lineage>
        <taxon>Eukaryota</taxon>
        <taxon>Fungi</taxon>
        <taxon>Dikarya</taxon>
        <taxon>Ascomycota</taxon>
        <taxon>Pezizomycotina</taxon>
        <taxon>Sordariomycetes</taxon>
        <taxon>Hypocreomycetidae</taxon>
        <taxon>Hypocreales</taxon>
        <taxon>Nectriaceae</taxon>
        <taxon>Fusarium</taxon>
        <taxon>Fusarium fujikuroi species complex</taxon>
    </lineage>
</organism>
<sequence>MRAKVGSSLPPGDKHGVSVYIPTWEDTEAWGRRDPELIAQLKTGYPRFFVPLVVNELAERLLSWMSGLPWRLLETEFRDGLRQSLKEPGRSAMLITARHHAKDPQRYLEKQLTRAFVFVVDFDGDIRPVKKSENRSDLNEISVVVYPPRGAKEAKAFWQHTGFDSFSAEDNKLKKSDVLLYPTGMSAISHIHDIISLYTTTTKRTIAIIGFFGTQSDLETLEEELAAGLELCALFTEFPGNPLLGSVDLARIKSLSDEFFFLFVVDDTVGTSVNVDVISHCDVVWTSLTKMFSGGCNVMGGSVTLNPKGRGHWDMKRRLKDRYVNTYFPLDMMVMEENSTDFEERVIKASQNAVHIADTLRKHSSVGQVYYPKGSPTQRLYEKYKRPGKGYGYLLSIRFNTPAAAIAFHDALDVAKGPSLGTNFTLGCAYTLFAHFHELEWAEKYGVVEHLVRISVGIENGRFLDEVIKTALDAAERASKK</sequence>
<dbReference type="OrthoDB" id="310895at2759"/>
<comment type="pathway">
    <text evidence="3">Amino-acid biosynthesis; L-methionine biosynthesis via de novo pathway.</text>
</comment>
<evidence type="ECO:0000313" key="6">
    <source>
        <dbReference type="EMBL" id="KAF4496319.1"/>
    </source>
</evidence>
<dbReference type="Pfam" id="PF01053">
    <property type="entry name" value="Cys_Met_Meta_PP"/>
    <property type="match status" value="1"/>
</dbReference>
<dbReference type="InterPro" id="IPR051750">
    <property type="entry name" value="Trans-sulfuration_enzymes"/>
</dbReference>
<comment type="cofactor">
    <cofactor evidence="1 5">
        <name>pyridoxal 5'-phosphate</name>
        <dbReference type="ChEBI" id="CHEBI:597326"/>
    </cofactor>
</comment>
<proteinExistence type="inferred from homology"/>
<comment type="caution">
    <text evidence="6">The sequence shown here is derived from an EMBL/GenBank/DDBJ whole genome shotgun (WGS) entry which is preliminary data.</text>
</comment>
<dbReference type="Proteomes" id="UP000737391">
    <property type="component" value="Unassembled WGS sequence"/>
</dbReference>
<dbReference type="EMBL" id="LUFC02000552">
    <property type="protein sequence ID" value="KAF4496319.1"/>
    <property type="molecule type" value="Genomic_DNA"/>
</dbReference>
<keyword evidence="2 5" id="KW-0663">Pyridoxal phosphate</keyword>